<keyword evidence="6 10" id="KW-0269">Exonuclease</keyword>
<dbReference type="GO" id="GO:0000724">
    <property type="term" value="P:double-strand break repair via homologous recombination"/>
    <property type="evidence" value="ECO:0007669"/>
    <property type="project" value="UniProtKB-UniRule"/>
</dbReference>
<evidence type="ECO:0000256" key="2">
    <source>
        <dbReference type="ARBA" id="ARBA00022741"/>
    </source>
</evidence>
<reference evidence="13" key="2">
    <citation type="journal article" date="2020" name="Antonie Van Leeuwenhoek">
        <title>Labilibaculum antarcticum sp. nov., a novel facultative anaerobic, psychrotorelant bacterium isolated from marine sediment of Antarctica.</title>
        <authorList>
            <person name="Watanabe M."/>
            <person name="Kojima H."/>
            <person name="Fukui M."/>
        </authorList>
    </citation>
    <scope>NUCLEOTIDE SEQUENCE [LARGE SCALE GENOMIC DNA]</scope>
    <source>
        <strain evidence="13">SPP2</strain>
    </source>
</reference>
<evidence type="ECO:0000256" key="4">
    <source>
        <dbReference type="ARBA" id="ARBA00022801"/>
    </source>
</evidence>
<dbReference type="PANTHER" id="PTHR30591">
    <property type="entry name" value="RECBCD ENZYME SUBUNIT RECC"/>
    <property type="match status" value="1"/>
</dbReference>
<dbReference type="GO" id="GO:0005524">
    <property type="term" value="F:ATP binding"/>
    <property type="evidence" value="ECO:0007669"/>
    <property type="project" value="UniProtKB-UniRule"/>
</dbReference>
<keyword evidence="5 10" id="KW-0347">Helicase</keyword>
<organism evidence="12 13">
    <name type="scientific">Labilibaculum antarcticum</name>
    <dbReference type="NCBI Taxonomy" id="1717717"/>
    <lineage>
        <taxon>Bacteria</taxon>
        <taxon>Pseudomonadati</taxon>
        <taxon>Bacteroidota</taxon>
        <taxon>Bacteroidia</taxon>
        <taxon>Marinilabiliales</taxon>
        <taxon>Marinifilaceae</taxon>
        <taxon>Labilibaculum</taxon>
    </lineage>
</organism>
<keyword evidence="9 10" id="KW-0234">DNA repair</keyword>
<comment type="subunit">
    <text evidence="10">Heterotrimer of RecB, RecC and RecD. All subunits contribute to DNA-binding.</text>
</comment>
<gene>
    <name evidence="10" type="primary">recC</name>
    <name evidence="12" type="ORF">ALGA_4076</name>
</gene>
<dbReference type="Pfam" id="PF17946">
    <property type="entry name" value="RecC_C"/>
    <property type="match status" value="1"/>
</dbReference>
<dbReference type="Gene3D" id="3.40.50.10930">
    <property type="match status" value="1"/>
</dbReference>
<keyword evidence="2 10" id="KW-0547">Nucleotide-binding</keyword>
<keyword evidence="4 10" id="KW-0378">Hydrolase</keyword>
<dbReference type="OrthoDB" id="9762834at2"/>
<evidence type="ECO:0000256" key="5">
    <source>
        <dbReference type="ARBA" id="ARBA00022806"/>
    </source>
</evidence>
<keyword evidence="3 10" id="KW-0227">DNA damage</keyword>
<keyword evidence="8 10" id="KW-0238">DNA-binding</keyword>
<comment type="similarity">
    <text evidence="10">Belongs to the RecC family.</text>
</comment>
<dbReference type="KEGG" id="mbas:ALGA_4076"/>
<dbReference type="GO" id="GO:0009338">
    <property type="term" value="C:exodeoxyribonuclease V complex"/>
    <property type="evidence" value="ECO:0007669"/>
    <property type="project" value="InterPro"/>
</dbReference>
<dbReference type="AlphaFoldDB" id="A0A1Y1CPL6"/>
<dbReference type="PANTHER" id="PTHR30591:SF1">
    <property type="entry name" value="RECBCD ENZYME SUBUNIT RECC"/>
    <property type="match status" value="1"/>
</dbReference>
<sequence>MSIYIYTSNLLENLAKVFSKNNRANTQVFGSDVIITQTEGIGSWLAVTSSQTNGIFANHTFSNPTDFINQIFKLADLHFDFRYGQQNLRWMLFLLLGKKDFIVRFPLVANYFDGNEIKRFQLAAELADIFDQYMLFRTDYIEAWNKGEHPCFIDSELQEDFAKQEAWQSYLWQQVKANFSDLGADRVEMKNRLLEKLSDKTLQDKIKNAFSQISFFGLSVISNYHMDIYNAIAAFADLNFYVLNPSPNSDWNSRPLTNDLLDNELFDSYNGLGKTSYALLTQNNSDLIVWDDSHSEMPVPNSLLGKIQHDIYANELEKRNQIEEQDLRDESIQIASSYTPVRELEVLYNYLLRTFEKDPSLKASDVLVQISDLEKYAPYIKAVFDHAPVKIPYSISDKSYKGADSIVGVLDQILSLRQEDLSSEIVVQLLDSSFIRNKFDITDLEFIRNLVGEANIRTGVDGRREDDTRFISWRYGLQRMLLAYAIKGGEAVQSYDDVLHPLDSFEGNDAYEMLRFKAFVDVLIEAVEGREKNRTLSEWKNYVLNDVLDVLIEFDEDSNDEYKYIVDQLNAFDRSADFISDEISYDLFDQAFNIGLFSENRKGGFNRGRLSFCSMIPLRSIPFKVIATLGLDSDKLPRKSTCNGFDLMRFEKRIGDRDTTVNDRYLFLETILSARKNLYLSYIGNSVKNNTEQPASLLLDEFLDYLQAGNANAKDLLFTRHPMHSFSKIYYSSDKKYYSYLNNWDDLAKAAKIEKSEKEEKPDLTQIQMKDVIRFCKDPFKYYYNNVLRIYYNDEEILLPETELFALDMLQQYGRKMDLLKTLDQDMENYLIKGKRIGYLPLANMGEVSMIAVRNEIDVLRNQWQIACSGKEEQKLSLTVSWDDLPQIAAGELHAEIDQIYGDKHLFVNVSSEGSRDKYLVEAWIKHLVLMANSCNVDTVFMAKYLEKPVEFCRHLMSPELAKENLKELVVLFRLGHEKIIPFLPKQGFKFVKDENYDENKMLLDLKKEGIYDDYRPWTNVYISKEIELGMFGNLNAETPDKEALQNLSQNLFGRLVSDELF</sequence>
<proteinExistence type="inferred from homology"/>
<dbReference type="SUPFAM" id="SSF52540">
    <property type="entry name" value="P-loop containing nucleoside triphosphate hydrolases"/>
    <property type="match status" value="2"/>
</dbReference>
<comment type="miscellaneous">
    <text evidence="10">In the RecBCD complex, RecB has a slow 3'-5' helicase, an exonuclease activity and loads RecA onto ssDNA, RecD has a fast 5'-3' helicase activity, while RecC stimulates the ATPase and processivity of the RecB helicase and contributes to recognition of the Chi site.</text>
</comment>
<dbReference type="GO" id="GO:0003678">
    <property type="term" value="F:DNA helicase activity"/>
    <property type="evidence" value="ECO:0007669"/>
    <property type="project" value="UniProtKB-UniRule"/>
</dbReference>
<protein>
    <recommendedName>
        <fullName evidence="10">RecBCD enzyme subunit RecC</fullName>
    </recommendedName>
    <alternativeName>
        <fullName evidence="10">Exonuclease V subunit RecC</fullName>
        <shortName evidence="10">ExoV subunit RecC</shortName>
    </alternativeName>
    <alternativeName>
        <fullName evidence="10">Helicase/nuclease RecBCD subunit RecC</fullName>
    </alternativeName>
</protein>
<accession>A0A1Y1CPL6</accession>
<evidence type="ECO:0000259" key="11">
    <source>
        <dbReference type="Pfam" id="PF17946"/>
    </source>
</evidence>
<dbReference type="GO" id="GO:0008854">
    <property type="term" value="F:exodeoxyribonuclease V activity"/>
    <property type="evidence" value="ECO:0007669"/>
    <property type="project" value="InterPro"/>
</dbReference>
<dbReference type="Proteomes" id="UP000218267">
    <property type="component" value="Chromosome"/>
</dbReference>
<dbReference type="EMBL" id="AP018042">
    <property type="protein sequence ID" value="BAX82367.1"/>
    <property type="molecule type" value="Genomic_DNA"/>
</dbReference>
<evidence type="ECO:0000256" key="9">
    <source>
        <dbReference type="ARBA" id="ARBA00023204"/>
    </source>
</evidence>
<dbReference type="InterPro" id="IPR041500">
    <property type="entry name" value="RecC_C"/>
</dbReference>
<dbReference type="Gene3D" id="3.40.50.300">
    <property type="entry name" value="P-loop containing nucleotide triphosphate hydrolases"/>
    <property type="match status" value="2"/>
</dbReference>
<feature type="domain" description="RecC C-terminal" evidence="11">
    <location>
        <begin position="765"/>
        <end position="993"/>
    </location>
</feature>
<evidence type="ECO:0000256" key="6">
    <source>
        <dbReference type="ARBA" id="ARBA00022839"/>
    </source>
</evidence>
<comment type="function">
    <text evidence="10">A helicase/nuclease that prepares dsDNA breaks (DSB) for recombinational DNA repair. Binds to DSBs and unwinds DNA via a highly rapid and processive ATP-dependent bidirectional helicase activity. Unwinds dsDNA until it encounters a Chi (crossover hotspot instigator) sequence from the 3' direction. Cuts ssDNA a few nucleotides 3' to the Chi site. The properties and activities of the enzyme are changed at Chi. The Chi-altered holoenzyme produces a long 3'-ssDNA overhang and facilitates RecA-binding to the ssDNA for homologous DNA recombination and repair. Holoenzyme degrades any linearized DNA that is unable to undergo homologous recombination. In the holoenzyme this subunit recognizes the wild-type Chi sequence, and when added to isolated RecB increases its ATP-dependent helicase processivity.</text>
</comment>
<evidence type="ECO:0000256" key="8">
    <source>
        <dbReference type="ARBA" id="ARBA00023125"/>
    </source>
</evidence>
<dbReference type="GO" id="GO:0003677">
    <property type="term" value="F:DNA binding"/>
    <property type="evidence" value="ECO:0007669"/>
    <property type="project" value="UniProtKB-UniRule"/>
</dbReference>
<dbReference type="RefSeq" id="WP_096432612.1">
    <property type="nucleotide sequence ID" value="NZ_AP018042.1"/>
</dbReference>
<evidence type="ECO:0000256" key="1">
    <source>
        <dbReference type="ARBA" id="ARBA00022722"/>
    </source>
</evidence>
<evidence type="ECO:0000313" key="13">
    <source>
        <dbReference type="Proteomes" id="UP000218267"/>
    </source>
</evidence>
<dbReference type="InterPro" id="IPR011335">
    <property type="entry name" value="Restrct_endonuc-II-like"/>
</dbReference>
<dbReference type="InterPro" id="IPR013986">
    <property type="entry name" value="DExx_box_DNA_helicase_dom_sf"/>
</dbReference>
<dbReference type="PIRSF" id="PIRSF000980">
    <property type="entry name" value="RecC"/>
    <property type="match status" value="1"/>
</dbReference>
<keyword evidence="7 10" id="KW-0067">ATP-binding</keyword>
<dbReference type="Pfam" id="PF04257">
    <property type="entry name" value="Exonuc_V_gamma"/>
    <property type="match status" value="1"/>
</dbReference>
<dbReference type="Gene3D" id="1.10.10.160">
    <property type="match status" value="1"/>
</dbReference>
<name>A0A1Y1CPL6_9BACT</name>
<evidence type="ECO:0000256" key="10">
    <source>
        <dbReference type="HAMAP-Rule" id="MF_01486"/>
    </source>
</evidence>
<evidence type="ECO:0000256" key="3">
    <source>
        <dbReference type="ARBA" id="ARBA00022763"/>
    </source>
</evidence>
<evidence type="ECO:0000313" key="12">
    <source>
        <dbReference type="EMBL" id="BAX82367.1"/>
    </source>
</evidence>
<dbReference type="InterPro" id="IPR027417">
    <property type="entry name" value="P-loop_NTPase"/>
</dbReference>
<dbReference type="InterPro" id="IPR006697">
    <property type="entry name" value="RecC"/>
</dbReference>
<keyword evidence="13" id="KW-1185">Reference proteome</keyword>
<reference evidence="12 13" key="1">
    <citation type="journal article" date="2018" name="Mar. Genomics">
        <title>Complete genome sequence of Marinifilaceae bacterium strain SPP2, isolated from the Antarctic marine sediment.</title>
        <authorList>
            <person name="Watanabe M."/>
            <person name="Kojima H."/>
            <person name="Fukui M."/>
        </authorList>
    </citation>
    <scope>NUCLEOTIDE SEQUENCE [LARGE SCALE GENOMIC DNA]</scope>
    <source>
        <strain evidence="12 13">SPP2</strain>
    </source>
</reference>
<dbReference type="HAMAP" id="MF_01486">
    <property type="entry name" value="RecC"/>
    <property type="match status" value="1"/>
</dbReference>
<dbReference type="SUPFAM" id="SSF52980">
    <property type="entry name" value="Restriction endonuclease-like"/>
    <property type="match status" value="1"/>
</dbReference>
<evidence type="ECO:0000256" key="7">
    <source>
        <dbReference type="ARBA" id="ARBA00022840"/>
    </source>
</evidence>
<keyword evidence="1 10" id="KW-0540">Nuclease</keyword>